<protein>
    <submittedName>
        <fullName evidence="7">Uncharacterized protein</fullName>
    </submittedName>
</protein>
<evidence type="ECO:0000313" key="8">
    <source>
        <dbReference type="Proteomes" id="UP001634007"/>
    </source>
</evidence>
<name>A0ABD3JFN2_EUCGL</name>
<evidence type="ECO:0000256" key="3">
    <source>
        <dbReference type="ARBA" id="ARBA00022842"/>
    </source>
</evidence>
<dbReference type="SUPFAM" id="SSF81665">
    <property type="entry name" value="Calcium ATPase, transmembrane domain M"/>
    <property type="match status" value="1"/>
</dbReference>
<sequence>MTGENDHVAVNSNQNPFLFSETKVVDGSARMLVTSVGMNTAWGEMMSSISRYSSEQTPLPAQLNKLTSSIGKVSLAVNFLILVVLLTRYFTGNTQDKNGNQEFVEGQTTGHNIINSVVGIIADMVMIMVVAIPEGSPLAVTFAHAYSIKRMMADWVMVRRLSTCKTIGRATIICTDKSGTLTMNQMKVTKFWIGLDSMEENTYSSVSKNVLDLIREGVALNSTGSFYRLSLRSEYEFLGSTTEKAIISWAVSQLSIDMEDIKEM</sequence>
<dbReference type="InterPro" id="IPR023298">
    <property type="entry name" value="ATPase_P-typ_TM_dom_sf"/>
</dbReference>
<keyword evidence="2 6" id="KW-0812">Transmembrane</keyword>
<evidence type="ECO:0000313" key="7">
    <source>
        <dbReference type="EMBL" id="KAL3724821.1"/>
    </source>
</evidence>
<keyword evidence="8" id="KW-1185">Reference proteome</keyword>
<dbReference type="InterPro" id="IPR001757">
    <property type="entry name" value="P_typ_ATPase"/>
</dbReference>
<evidence type="ECO:0000256" key="5">
    <source>
        <dbReference type="ARBA" id="ARBA00023136"/>
    </source>
</evidence>
<comment type="subcellular location">
    <subcellularLocation>
        <location evidence="1">Membrane</location>
    </subcellularLocation>
</comment>
<dbReference type="Gene3D" id="1.20.1110.10">
    <property type="entry name" value="Calcium-transporting ATPase, transmembrane domain"/>
    <property type="match status" value="1"/>
</dbReference>
<feature type="transmembrane region" description="Helical" evidence="6">
    <location>
        <begin position="111"/>
        <end position="132"/>
    </location>
</feature>
<keyword evidence="3" id="KW-0460">Magnesium</keyword>
<proteinExistence type="predicted"/>
<dbReference type="PANTHER" id="PTHR24093:SF434">
    <property type="entry name" value="CALCIUM-TRANSPORTING ATPASE 13, PLASMA MEMBRANE-TYPE-RELATED"/>
    <property type="match status" value="1"/>
</dbReference>
<dbReference type="InterPro" id="IPR008250">
    <property type="entry name" value="ATPase_P-typ_transduc_dom_A_sf"/>
</dbReference>
<organism evidence="7 8">
    <name type="scientific">Eucalyptus globulus</name>
    <name type="common">Tasmanian blue gum</name>
    <dbReference type="NCBI Taxonomy" id="34317"/>
    <lineage>
        <taxon>Eukaryota</taxon>
        <taxon>Viridiplantae</taxon>
        <taxon>Streptophyta</taxon>
        <taxon>Embryophyta</taxon>
        <taxon>Tracheophyta</taxon>
        <taxon>Spermatophyta</taxon>
        <taxon>Magnoliopsida</taxon>
        <taxon>eudicotyledons</taxon>
        <taxon>Gunneridae</taxon>
        <taxon>Pentapetalae</taxon>
        <taxon>rosids</taxon>
        <taxon>malvids</taxon>
        <taxon>Myrtales</taxon>
        <taxon>Myrtaceae</taxon>
        <taxon>Myrtoideae</taxon>
        <taxon>Eucalypteae</taxon>
        <taxon>Eucalyptus</taxon>
    </lineage>
</organism>
<evidence type="ECO:0000256" key="2">
    <source>
        <dbReference type="ARBA" id="ARBA00022692"/>
    </source>
</evidence>
<gene>
    <name evidence="7" type="ORF">ACJRO7_029914</name>
</gene>
<dbReference type="GO" id="GO:0016020">
    <property type="term" value="C:membrane"/>
    <property type="evidence" value="ECO:0007669"/>
    <property type="project" value="UniProtKB-SubCell"/>
</dbReference>
<dbReference type="SUPFAM" id="SSF81660">
    <property type="entry name" value="Metal cation-transporting ATPase, ATP-binding domain N"/>
    <property type="match status" value="1"/>
</dbReference>
<comment type="caution">
    <text evidence="7">The sequence shown here is derived from an EMBL/GenBank/DDBJ whole genome shotgun (WGS) entry which is preliminary data.</text>
</comment>
<dbReference type="NCBIfam" id="TIGR01494">
    <property type="entry name" value="ATPase_P-type"/>
    <property type="match status" value="1"/>
</dbReference>
<keyword evidence="4 6" id="KW-1133">Transmembrane helix</keyword>
<evidence type="ECO:0000256" key="6">
    <source>
        <dbReference type="SAM" id="Phobius"/>
    </source>
</evidence>
<dbReference type="EMBL" id="JBJKBG010000008">
    <property type="protein sequence ID" value="KAL3724821.1"/>
    <property type="molecule type" value="Genomic_DNA"/>
</dbReference>
<reference evidence="7 8" key="1">
    <citation type="submission" date="2024-11" db="EMBL/GenBank/DDBJ databases">
        <title>Chromosome-level genome assembly of Eucalyptus globulus Labill. provides insights into its genome evolution.</title>
        <authorList>
            <person name="Li X."/>
        </authorList>
    </citation>
    <scope>NUCLEOTIDE SEQUENCE [LARGE SCALE GENOMIC DNA]</scope>
    <source>
        <strain evidence="7">CL2024</strain>
        <tissue evidence="7">Fresh tender leaves</tissue>
    </source>
</reference>
<feature type="transmembrane region" description="Helical" evidence="6">
    <location>
        <begin position="73"/>
        <end position="91"/>
    </location>
</feature>
<dbReference type="InterPro" id="IPR023299">
    <property type="entry name" value="ATPase_P-typ_cyto_dom_N"/>
</dbReference>
<evidence type="ECO:0000256" key="1">
    <source>
        <dbReference type="ARBA" id="ARBA00004370"/>
    </source>
</evidence>
<evidence type="ECO:0000256" key="4">
    <source>
        <dbReference type="ARBA" id="ARBA00022989"/>
    </source>
</evidence>
<dbReference type="Proteomes" id="UP001634007">
    <property type="component" value="Unassembled WGS sequence"/>
</dbReference>
<keyword evidence="5 6" id="KW-0472">Membrane</keyword>
<accession>A0ABD3JFN2</accession>
<dbReference type="AlphaFoldDB" id="A0ABD3JFN2"/>
<dbReference type="SUPFAM" id="SSF81653">
    <property type="entry name" value="Calcium ATPase, transduction domain A"/>
    <property type="match status" value="1"/>
</dbReference>
<dbReference type="PANTHER" id="PTHR24093">
    <property type="entry name" value="CATION TRANSPORTING ATPASE"/>
    <property type="match status" value="1"/>
</dbReference>